<evidence type="ECO:0000313" key="4">
    <source>
        <dbReference type="EMBL" id="VFK10774.1"/>
    </source>
</evidence>
<dbReference type="Gene3D" id="1.10.8.380">
    <property type="entry name" value="Uncharacterised protein PF01937, DUF89, domain 1"/>
    <property type="match status" value="1"/>
</dbReference>
<organism evidence="4">
    <name type="scientific">Candidatus Kentrum sp. FM</name>
    <dbReference type="NCBI Taxonomy" id="2126340"/>
    <lineage>
        <taxon>Bacteria</taxon>
        <taxon>Pseudomonadati</taxon>
        <taxon>Pseudomonadota</taxon>
        <taxon>Gammaproteobacteria</taxon>
        <taxon>Candidatus Kentrum</taxon>
    </lineage>
</organism>
<protein>
    <recommendedName>
        <fullName evidence="1">Damage-control phosphatase ARMT1-like metal-binding domain-containing protein</fullName>
    </recommendedName>
</protein>
<dbReference type="Pfam" id="PF01937">
    <property type="entry name" value="ARMT1-like_dom"/>
    <property type="match status" value="1"/>
</dbReference>
<proteinExistence type="predicted"/>
<feature type="domain" description="Damage-control phosphatase ARMT1-like metal-binding" evidence="1">
    <location>
        <begin position="20"/>
        <end position="241"/>
    </location>
</feature>
<dbReference type="AlphaFoldDB" id="A0A450W142"/>
<evidence type="ECO:0000313" key="3">
    <source>
        <dbReference type="EMBL" id="VFJ55659.1"/>
    </source>
</evidence>
<accession>A0A450W142</accession>
<dbReference type="SUPFAM" id="SSF111321">
    <property type="entry name" value="AF1104-like"/>
    <property type="match status" value="1"/>
</dbReference>
<evidence type="ECO:0000259" key="1">
    <source>
        <dbReference type="Pfam" id="PF01937"/>
    </source>
</evidence>
<dbReference type="EMBL" id="CAADFA010000162">
    <property type="protein sequence ID" value="VFJ55659.1"/>
    <property type="molecule type" value="Genomic_DNA"/>
</dbReference>
<dbReference type="EMBL" id="CAADFL010000154">
    <property type="protein sequence ID" value="VFK10774.1"/>
    <property type="molecule type" value="Genomic_DNA"/>
</dbReference>
<dbReference type="EMBL" id="CAADEZ010000137">
    <property type="protein sequence ID" value="VFJ54806.1"/>
    <property type="molecule type" value="Genomic_DNA"/>
</dbReference>
<gene>
    <name evidence="2" type="ORF">BECKFM1743A_GA0114220_101374</name>
    <name evidence="4" type="ORF">BECKFM1743B_GA0114221_101543</name>
    <name evidence="3" type="ORF">BECKFM1743C_GA0114222_101623</name>
</gene>
<dbReference type="Gene3D" id="3.40.50.10880">
    <property type="entry name" value="Uncharacterised protein PF01937, DUF89, domain 3"/>
    <property type="match status" value="1"/>
</dbReference>
<dbReference type="Gene3D" id="1.10.285.20">
    <property type="entry name" value="Uncharacterised protein PF01937, DUF89, domain 2"/>
    <property type="match status" value="1"/>
</dbReference>
<dbReference type="InterPro" id="IPR036075">
    <property type="entry name" value="ARMT-1-like_metal-bd_sf"/>
</dbReference>
<sequence>MGAPPAGLPLLKIRLKTMQTDMECYPCLLRLAVDMGKIATADEGIRWKILHEVLRRISVFQKDRVPIVMGREIQSIVRRLGGNPDPYREIKREYNRKARDMIPFVDAKIAGSDDRLLTALKMITIANIIDFGAFGLNQLGDLVEFFRTKSSSDFKGAVRFEQFAQSLRKANSILYVADNCGEIILDCHFIDSFLADKRVYLSVRGAPVLNDATREDLEGIPLQENVTIMDTGEDSPGAILETRSLSDLGIRSEGKRDRGNIFEDLRTHSELFDEKTRKYGPISAFPQ</sequence>
<dbReference type="InterPro" id="IPR002791">
    <property type="entry name" value="ARMT1-like_metal-bd"/>
</dbReference>
<reference evidence="4" key="1">
    <citation type="submission" date="2019-02" db="EMBL/GenBank/DDBJ databases">
        <authorList>
            <person name="Gruber-Vodicka R. H."/>
            <person name="Seah K. B. B."/>
        </authorList>
    </citation>
    <scope>NUCLEOTIDE SEQUENCE</scope>
    <source>
        <strain evidence="2">BECK_BZ163</strain>
        <strain evidence="4">BECK_BZ164</strain>
        <strain evidence="3">BECK_BZ165</strain>
    </source>
</reference>
<name>A0A450W142_9GAMM</name>
<evidence type="ECO:0000313" key="2">
    <source>
        <dbReference type="EMBL" id="VFJ54806.1"/>
    </source>
</evidence>